<evidence type="ECO:0000259" key="1">
    <source>
        <dbReference type="Pfam" id="PF00930"/>
    </source>
</evidence>
<reference evidence="2 3" key="1">
    <citation type="submission" date="2013-05" db="EMBL/GenBank/DDBJ databases">
        <title>Draft genome of the parasitic nematode Anyclostoma ceylanicum.</title>
        <authorList>
            <person name="Mitreva M."/>
        </authorList>
    </citation>
    <scope>NUCLEOTIDE SEQUENCE [LARGE SCALE GENOMIC DNA]</scope>
</reference>
<dbReference type="EMBL" id="KE124979">
    <property type="protein sequence ID" value="EPB73611.1"/>
    <property type="molecule type" value="Genomic_DNA"/>
</dbReference>
<dbReference type="InterPro" id="IPR002469">
    <property type="entry name" value="Peptidase_S9B_N"/>
</dbReference>
<organism evidence="2 3">
    <name type="scientific">Ancylostoma ceylanicum</name>
    <dbReference type="NCBI Taxonomy" id="53326"/>
    <lineage>
        <taxon>Eukaryota</taxon>
        <taxon>Metazoa</taxon>
        <taxon>Ecdysozoa</taxon>
        <taxon>Nematoda</taxon>
        <taxon>Chromadorea</taxon>
        <taxon>Rhabditida</taxon>
        <taxon>Rhabditina</taxon>
        <taxon>Rhabditomorpha</taxon>
        <taxon>Strongyloidea</taxon>
        <taxon>Ancylostomatidae</taxon>
        <taxon>Ancylostomatinae</taxon>
        <taxon>Ancylostoma</taxon>
    </lineage>
</organism>
<dbReference type="GO" id="GO:0006508">
    <property type="term" value="P:proteolysis"/>
    <property type="evidence" value="ECO:0007669"/>
    <property type="project" value="InterPro"/>
</dbReference>
<gene>
    <name evidence="2" type="ORF">ANCCEY_07272</name>
</gene>
<protein>
    <recommendedName>
        <fullName evidence="1">Dipeptidylpeptidase IV N-terminal domain-containing protein</fullName>
    </recommendedName>
</protein>
<proteinExistence type="predicted"/>
<dbReference type="AlphaFoldDB" id="A0A0D6LU81"/>
<keyword evidence="3" id="KW-1185">Reference proteome</keyword>
<feature type="domain" description="Dipeptidylpeptidase IV N-terminal" evidence="1">
    <location>
        <begin position="26"/>
        <end position="97"/>
    </location>
</feature>
<evidence type="ECO:0000313" key="3">
    <source>
        <dbReference type="Proteomes" id="UP000054495"/>
    </source>
</evidence>
<sequence>MLLQLTHSRFEASPDLQYFALFKPTSDQAVWWSVKGQNLAFLSREKTKEKSVLMTSYSRNENYPIVVELPYPKTHEKRLPTYVINLWNKKTRELKQMDVQLRDST</sequence>
<evidence type="ECO:0000313" key="2">
    <source>
        <dbReference type="EMBL" id="EPB73611.1"/>
    </source>
</evidence>
<dbReference type="Proteomes" id="UP000054495">
    <property type="component" value="Unassembled WGS sequence"/>
</dbReference>
<dbReference type="Gene3D" id="2.140.10.30">
    <property type="entry name" value="Dipeptidylpeptidase IV, N-terminal domain"/>
    <property type="match status" value="1"/>
</dbReference>
<accession>A0A0D6LU81</accession>
<dbReference type="Pfam" id="PF00930">
    <property type="entry name" value="DPPIV_N"/>
    <property type="match status" value="1"/>
</dbReference>
<name>A0A0D6LU81_9BILA</name>